<keyword evidence="6" id="KW-1185">Reference proteome</keyword>
<keyword evidence="2 3" id="KW-0175">Coiled coil</keyword>
<dbReference type="KEGG" id="luo:HHL09_12640"/>
<evidence type="ECO:0000256" key="2">
    <source>
        <dbReference type="ARBA" id="ARBA00023054"/>
    </source>
</evidence>
<name>A0A858RIQ2_9BACT</name>
<dbReference type="PANTHER" id="PTHR32347">
    <property type="entry name" value="EFFLUX SYSTEM COMPONENT YKNX-RELATED"/>
    <property type="match status" value="1"/>
</dbReference>
<dbReference type="RefSeq" id="WP_169454996.1">
    <property type="nucleotide sequence ID" value="NZ_CP051774.1"/>
</dbReference>
<dbReference type="InterPro" id="IPR050465">
    <property type="entry name" value="UPF0194_transport"/>
</dbReference>
<dbReference type="Gene3D" id="2.40.420.20">
    <property type="match status" value="1"/>
</dbReference>
<feature type="coiled-coil region" evidence="3">
    <location>
        <begin position="249"/>
        <end position="276"/>
    </location>
</feature>
<dbReference type="PANTHER" id="PTHR32347:SF14">
    <property type="entry name" value="EFFLUX SYSTEM COMPONENT YKNX-RELATED"/>
    <property type="match status" value="1"/>
</dbReference>
<comment type="subcellular location">
    <subcellularLocation>
        <location evidence="1">Cell envelope</location>
    </subcellularLocation>
</comment>
<proteinExistence type="predicted"/>
<feature type="domain" description="Multidrug resistance protein MdtA-like C-terminal permuted SH3" evidence="4">
    <location>
        <begin position="415"/>
        <end position="471"/>
    </location>
</feature>
<organism evidence="5 6">
    <name type="scientific">Luteolibacter luteus</name>
    <dbReference type="NCBI Taxonomy" id="2728835"/>
    <lineage>
        <taxon>Bacteria</taxon>
        <taxon>Pseudomonadati</taxon>
        <taxon>Verrucomicrobiota</taxon>
        <taxon>Verrucomicrobiia</taxon>
        <taxon>Verrucomicrobiales</taxon>
        <taxon>Verrucomicrobiaceae</taxon>
        <taxon>Luteolibacter</taxon>
    </lineage>
</organism>
<dbReference type="Pfam" id="PF25967">
    <property type="entry name" value="RND-MFP_C"/>
    <property type="match status" value="1"/>
</dbReference>
<dbReference type="EMBL" id="CP051774">
    <property type="protein sequence ID" value="QJE96595.1"/>
    <property type="molecule type" value="Genomic_DNA"/>
</dbReference>
<evidence type="ECO:0000313" key="6">
    <source>
        <dbReference type="Proteomes" id="UP000501812"/>
    </source>
</evidence>
<evidence type="ECO:0000313" key="5">
    <source>
        <dbReference type="EMBL" id="QJE96595.1"/>
    </source>
</evidence>
<dbReference type="GO" id="GO:0030313">
    <property type="term" value="C:cell envelope"/>
    <property type="evidence" value="ECO:0007669"/>
    <property type="project" value="UniProtKB-SubCell"/>
</dbReference>
<accession>A0A858RIQ2</accession>
<evidence type="ECO:0000256" key="3">
    <source>
        <dbReference type="SAM" id="Coils"/>
    </source>
</evidence>
<protein>
    <recommendedName>
        <fullName evidence="4">Multidrug resistance protein MdtA-like C-terminal permuted SH3 domain-containing protein</fullName>
    </recommendedName>
</protein>
<sequence length="473" mass="51298">MKYLPLLVATVAAAPAAETTVEAKPFRIEKSFSATLLPAKPVLVAIEPEGWADYTIEEILPHGTAVKKGDVLVKFDRETIDKKLEDSRRALKSRELTLASQELAFSKLEEETAIKLEAARRADKIASEELAYFTKTGRKVQEEDVLDNLESSKRRLEAAQEELKQLRMMYDADDLTEQTEEIILKRQEYTVKSSELALKHAELSTKRSLEVALPRRADSLTTDAQSTAIDLVKAEANLPRDLEVARLSLEAARVAAAREKADLADLEKDIALMEIKAPADGIFYHGSLDEGRWTLGELAKALTKGGKVPFIKPFASLVPTNADLGLVAHVDEATARTLAKDLKGNLTASGREDVPLVAMIGSVATVPAADGRYRVDLANAANGADATKPKWPADLNLAAGMNFECRFVVHQKDTAITVPVKAIQPAADGTWSVTVKTADGKGEPRSISRGRVSGDKVEVLSGLESGQVVIVPD</sequence>
<dbReference type="InterPro" id="IPR058627">
    <property type="entry name" value="MdtA-like_C"/>
</dbReference>
<evidence type="ECO:0000256" key="1">
    <source>
        <dbReference type="ARBA" id="ARBA00004196"/>
    </source>
</evidence>
<gene>
    <name evidence="5" type="ORF">HHL09_12640</name>
</gene>
<dbReference type="AlphaFoldDB" id="A0A858RIQ2"/>
<reference evidence="5 6" key="1">
    <citation type="submission" date="2020-04" db="EMBL/GenBank/DDBJ databases">
        <title>Luteolibacter sp. G-1-1-1 isolated from soil.</title>
        <authorList>
            <person name="Dahal R.H."/>
        </authorList>
    </citation>
    <scope>NUCLEOTIDE SEQUENCE [LARGE SCALE GENOMIC DNA]</scope>
    <source>
        <strain evidence="5 6">G-1-1-1</strain>
    </source>
</reference>
<dbReference type="Proteomes" id="UP000501812">
    <property type="component" value="Chromosome"/>
</dbReference>
<feature type="coiled-coil region" evidence="3">
    <location>
        <begin position="139"/>
        <end position="169"/>
    </location>
</feature>
<evidence type="ECO:0000259" key="4">
    <source>
        <dbReference type="Pfam" id="PF25967"/>
    </source>
</evidence>